<dbReference type="GO" id="GO:0051301">
    <property type="term" value="P:cell division"/>
    <property type="evidence" value="ECO:0007669"/>
    <property type="project" value="UniProtKB-KW"/>
</dbReference>
<evidence type="ECO:0000313" key="6">
    <source>
        <dbReference type="EMBL" id="OIR24322.1"/>
    </source>
</evidence>
<dbReference type="SUPFAM" id="SSF74653">
    <property type="entry name" value="TolA/TonB C-terminal domain"/>
    <property type="match status" value="1"/>
</dbReference>
<dbReference type="Pfam" id="PF13103">
    <property type="entry name" value="TonB_2"/>
    <property type="match status" value="1"/>
</dbReference>
<evidence type="ECO:0000313" key="8">
    <source>
        <dbReference type="Proteomes" id="UP000278334"/>
    </source>
</evidence>
<dbReference type="KEGG" id="bthg:MS2017_0624"/>
<dbReference type="Gene3D" id="3.30.1150.10">
    <property type="match status" value="1"/>
</dbReference>
<accession>A0A1J5TU34</accession>
<gene>
    <name evidence="6" type="ORF">BGC33_14560</name>
    <name evidence="4" type="ORF">MS2017_0624</name>
    <name evidence="5" type="ORF">THERMOS_2255</name>
</gene>
<evidence type="ECO:0000313" key="7">
    <source>
        <dbReference type="Proteomes" id="UP000182798"/>
    </source>
</evidence>
<protein>
    <submittedName>
        <fullName evidence="4">Cell division and transport-associated protein TolA</fullName>
    </submittedName>
    <submittedName>
        <fullName evidence="5">TolA protein</fullName>
    </submittedName>
</protein>
<evidence type="ECO:0000256" key="2">
    <source>
        <dbReference type="SAM" id="MobiDB-lite"/>
    </source>
</evidence>
<evidence type="ECO:0000256" key="3">
    <source>
        <dbReference type="SAM" id="Phobius"/>
    </source>
</evidence>
<keyword evidence="4" id="KW-0132">Cell division</keyword>
<dbReference type="EMBL" id="CAESAQ020000099">
    <property type="protein sequence ID" value="CAB5506210.1"/>
    <property type="molecule type" value="Genomic_DNA"/>
</dbReference>
<keyword evidence="4" id="KW-0131">Cell cycle</keyword>
<keyword evidence="9" id="KW-1185">Reference proteome</keyword>
<sequence length="320" mass="37286">MNLYWLKNKAPKIAKAHPVAFGFSVAIHLLLLIALFWEQASPEKKPIKKINTVTIPVQIKKQQAPAQAPQEQEQERSAVPSVSNKKKKIELKQYIISQSALDKARRIKTKKVKQEKARIKRLKTAEKRIEKERYKEQQRLKKLKAKVKQERKAKAIAEAKRKKAQKKAKLATKKAKLEEKRRQKIIKKRLAEIKKFELEKRNRNLAKKAQLAEDQRRQKARRSILEELKAQYITQIAARVKENWRYTGAQDDWGCLVFLLQDKNGYVKNVTLKSCSVSNKGREKSFKNAIIRAVEKASPLPEAPDKLVFDREIIFHFKVN</sequence>
<feature type="coiled-coil region" evidence="1">
    <location>
        <begin position="112"/>
        <end position="222"/>
    </location>
</feature>
<keyword evidence="3" id="KW-0472">Membrane</keyword>
<keyword evidence="1" id="KW-0175">Coiled coil</keyword>
<dbReference type="OrthoDB" id="9812909at2"/>
<evidence type="ECO:0000313" key="4">
    <source>
        <dbReference type="EMBL" id="AYQ56358.1"/>
    </source>
</evidence>
<reference evidence="5 9" key="4">
    <citation type="submission" date="2020-05" db="EMBL/GenBank/DDBJ databases">
        <authorList>
            <person name="Petersen J."/>
            <person name="Sayavedra L."/>
        </authorList>
    </citation>
    <scope>NUCLEOTIDE SEQUENCE [LARGE SCALE GENOMIC DNA]</scope>
    <source>
        <strain evidence="5">B thermophilus SOXS</strain>
    </source>
</reference>
<keyword evidence="3" id="KW-0812">Transmembrane</keyword>
<dbReference type="EMBL" id="MIQH01000729">
    <property type="protein sequence ID" value="OIR24322.1"/>
    <property type="molecule type" value="Genomic_DNA"/>
</dbReference>
<dbReference type="Proteomes" id="UP000643672">
    <property type="component" value="Unassembled WGS sequence"/>
</dbReference>
<evidence type="ECO:0000313" key="5">
    <source>
        <dbReference type="EMBL" id="CAB5506210.1"/>
    </source>
</evidence>
<reference evidence="4 8" key="3">
    <citation type="submission" date="2017-11" db="EMBL/GenBank/DDBJ databases">
        <title>Genome sequence of the bacterial symbiont EPR9N from a vent mussel Bathymodiolus thermophilus.</title>
        <authorList>
            <person name="Won Y.-J."/>
        </authorList>
    </citation>
    <scope>NUCLEOTIDE SEQUENCE [LARGE SCALE GENOMIC DNA]</scope>
    <source>
        <strain evidence="4 8">EPR9N</strain>
    </source>
</reference>
<reference evidence="6" key="2">
    <citation type="journal article" date="2017" name="Stand. Genomic Sci.">
        <title>Genome sequence of the sulfur-oxidizing Bathymodiolus thermophilus gill endosymbiont.</title>
        <authorList>
            <person name="Ponnudurai R."/>
            <person name="Sayavedra L."/>
            <person name="Kleiner M."/>
            <person name="Heiden S.E."/>
            <person name="Thurmer A."/>
            <person name="Felbeck H."/>
            <person name="Schluter R."/>
            <person name="Sievert S.M."/>
            <person name="Daniel R."/>
            <person name="Schweder T."/>
            <person name="Markert S."/>
        </authorList>
    </citation>
    <scope>NUCLEOTIDE SEQUENCE</scope>
    <source>
        <strain evidence="6">BAT/CrabSpa'14</strain>
    </source>
</reference>
<reference evidence="7" key="1">
    <citation type="submission" date="2016-09" db="EMBL/GenBank/DDBJ databases">
        <title>Genome Sequence of Bathymodiolus thermophilus sulfur-oxidizing gill endosymbiont.</title>
        <authorList>
            <person name="Ponnudurai R."/>
            <person name="Kleiner M."/>
            <person name="Sayavedra L."/>
            <person name="Thuermer A."/>
            <person name="Felbeck H."/>
            <person name="Schlueter R."/>
            <person name="Schweder T."/>
            <person name="Markert S."/>
        </authorList>
    </citation>
    <scope>NUCLEOTIDE SEQUENCE [LARGE SCALE GENOMIC DNA]</scope>
    <source>
        <strain evidence="7">BAT/CrabSpa'14</strain>
    </source>
</reference>
<dbReference type="RefSeq" id="WP_071564773.1">
    <property type="nucleotide sequence ID" value="NZ_CAESAQ020000099.1"/>
</dbReference>
<dbReference type="AlphaFoldDB" id="A0A1J5TU34"/>
<evidence type="ECO:0000256" key="1">
    <source>
        <dbReference type="SAM" id="Coils"/>
    </source>
</evidence>
<proteinExistence type="predicted"/>
<dbReference type="Proteomes" id="UP000182798">
    <property type="component" value="Unassembled WGS sequence"/>
</dbReference>
<feature type="region of interest" description="Disordered" evidence="2">
    <location>
        <begin position="63"/>
        <end position="84"/>
    </location>
</feature>
<organism evidence="6 7">
    <name type="scientific">Bathymodiolus thermophilus thioautotrophic gill symbiont</name>
    <dbReference type="NCBI Taxonomy" id="2360"/>
    <lineage>
        <taxon>Bacteria</taxon>
        <taxon>Pseudomonadati</taxon>
        <taxon>Pseudomonadota</taxon>
        <taxon>Gammaproteobacteria</taxon>
        <taxon>sulfur-oxidizing symbionts</taxon>
    </lineage>
</organism>
<dbReference type="Proteomes" id="UP000278334">
    <property type="component" value="Chromosome"/>
</dbReference>
<name>A0A1J5TU34_9GAMM</name>
<evidence type="ECO:0000313" key="9">
    <source>
        <dbReference type="Proteomes" id="UP000643672"/>
    </source>
</evidence>
<dbReference type="EMBL" id="CP024634">
    <property type="protein sequence ID" value="AYQ56358.1"/>
    <property type="molecule type" value="Genomic_DNA"/>
</dbReference>
<keyword evidence="3" id="KW-1133">Transmembrane helix</keyword>
<feature type="transmembrane region" description="Helical" evidence="3">
    <location>
        <begin position="20"/>
        <end position="37"/>
    </location>
</feature>